<feature type="domain" description="PPIase cyclophilin-type" evidence="11">
    <location>
        <begin position="26"/>
        <end position="129"/>
    </location>
</feature>
<reference evidence="12 13" key="1">
    <citation type="submission" date="2021-06" db="EMBL/GenBank/DDBJ databases">
        <authorList>
            <person name="Palmer J.M."/>
        </authorList>
    </citation>
    <scope>NUCLEOTIDE SEQUENCE [LARGE SCALE GENOMIC DNA]</scope>
    <source>
        <strain evidence="12 13">MEX-2019</strain>
        <tissue evidence="12">Muscle</tissue>
    </source>
</reference>
<dbReference type="AlphaFoldDB" id="A0AAV9SC77"/>
<protein>
    <recommendedName>
        <fullName evidence="10">Peptidyl-prolyl cis-trans isomerase</fullName>
        <shortName evidence="10">PPIase</shortName>
        <ecNumber evidence="10">5.2.1.8</ecNumber>
    </recommendedName>
</protein>
<evidence type="ECO:0000256" key="7">
    <source>
        <dbReference type="ARBA" id="ARBA00023235"/>
    </source>
</evidence>
<dbReference type="InterPro" id="IPR002130">
    <property type="entry name" value="Cyclophilin-type_PPIase_dom"/>
</dbReference>
<evidence type="ECO:0000256" key="2">
    <source>
        <dbReference type="ARBA" id="ARBA00004223"/>
    </source>
</evidence>
<dbReference type="InterPro" id="IPR020892">
    <property type="entry name" value="Cyclophilin-type_PPIase_CS"/>
</dbReference>
<dbReference type="GO" id="GO:0005737">
    <property type="term" value="C:cytoplasm"/>
    <property type="evidence" value="ECO:0007669"/>
    <property type="project" value="TreeGrafter"/>
</dbReference>
<comment type="function">
    <text evidence="8">PPIase that catalyzes the cis-trans isomerization of proline imidic peptide bonds in oligopeptides and may therefore assist protein folding.</text>
</comment>
<dbReference type="PROSITE" id="PS00170">
    <property type="entry name" value="CSA_PPIASE_1"/>
    <property type="match status" value="1"/>
</dbReference>
<evidence type="ECO:0000256" key="4">
    <source>
        <dbReference type="ARBA" id="ARBA00022729"/>
    </source>
</evidence>
<dbReference type="GO" id="GO:0016018">
    <property type="term" value="F:cyclosporin A binding"/>
    <property type="evidence" value="ECO:0007669"/>
    <property type="project" value="TreeGrafter"/>
</dbReference>
<dbReference type="InterPro" id="IPR029000">
    <property type="entry name" value="Cyclophilin-like_dom_sf"/>
</dbReference>
<dbReference type="Proteomes" id="UP001311232">
    <property type="component" value="Unassembled WGS sequence"/>
</dbReference>
<dbReference type="InterPro" id="IPR024936">
    <property type="entry name" value="Cyclophilin-type_PPIase"/>
</dbReference>
<dbReference type="PRINTS" id="PR00153">
    <property type="entry name" value="CSAPPISMRASE"/>
</dbReference>
<name>A0AAV9SC77_9TELE</name>
<comment type="subcellular location">
    <subcellularLocation>
        <location evidence="3">Endoplasmic reticulum lumen</location>
    </subcellularLocation>
    <subcellularLocation>
        <location evidence="2">Melanosome</location>
    </subcellularLocation>
</comment>
<evidence type="ECO:0000256" key="9">
    <source>
        <dbReference type="ARBA" id="ARBA00038340"/>
    </source>
</evidence>
<gene>
    <name evidence="12" type="ORF">CRENBAI_009345</name>
</gene>
<accession>A0AAV9SC77</accession>
<dbReference type="PANTHER" id="PTHR11071:SF477">
    <property type="entry name" value="PEPTIDYL-PROLYL CIS-TRANS ISOMERASE B"/>
    <property type="match status" value="1"/>
</dbReference>
<evidence type="ECO:0000256" key="5">
    <source>
        <dbReference type="ARBA" id="ARBA00022824"/>
    </source>
</evidence>
<dbReference type="EMBL" id="JAHHUM010000596">
    <property type="protein sequence ID" value="KAK5618874.1"/>
    <property type="molecule type" value="Genomic_DNA"/>
</dbReference>
<keyword evidence="4" id="KW-0732">Signal</keyword>
<dbReference type="SUPFAM" id="SSF50891">
    <property type="entry name" value="Cyclophilin-like"/>
    <property type="match status" value="1"/>
</dbReference>
<dbReference type="PROSITE" id="PS50072">
    <property type="entry name" value="CSA_PPIASE_2"/>
    <property type="match status" value="1"/>
</dbReference>
<comment type="caution">
    <text evidence="12">The sequence shown here is derived from an EMBL/GenBank/DDBJ whole genome shotgun (WGS) entry which is preliminary data.</text>
</comment>
<evidence type="ECO:0000256" key="6">
    <source>
        <dbReference type="ARBA" id="ARBA00023110"/>
    </source>
</evidence>
<evidence type="ECO:0000313" key="13">
    <source>
        <dbReference type="Proteomes" id="UP001311232"/>
    </source>
</evidence>
<dbReference type="PIRSF" id="PIRSF001467">
    <property type="entry name" value="Peptidylpro_ismrse"/>
    <property type="match status" value="1"/>
</dbReference>
<keyword evidence="6 10" id="KW-0697">Rotamase</keyword>
<dbReference type="EC" id="5.2.1.8" evidence="10"/>
<evidence type="ECO:0000256" key="10">
    <source>
        <dbReference type="RuleBase" id="RU363019"/>
    </source>
</evidence>
<organism evidence="12 13">
    <name type="scientific">Crenichthys baileyi</name>
    <name type="common">White River springfish</name>
    <dbReference type="NCBI Taxonomy" id="28760"/>
    <lineage>
        <taxon>Eukaryota</taxon>
        <taxon>Metazoa</taxon>
        <taxon>Chordata</taxon>
        <taxon>Craniata</taxon>
        <taxon>Vertebrata</taxon>
        <taxon>Euteleostomi</taxon>
        <taxon>Actinopterygii</taxon>
        <taxon>Neopterygii</taxon>
        <taxon>Teleostei</taxon>
        <taxon>Neoteleostei</taxon>
        <taxon>Acanthomorphata</taxon>
        <taxon>Ovalentaria</taxon>
        <taxon>Atherinomorphae</taxon>
        <taxon>Cyprinodontiformes</taxon>
        <taxon>Goodeidae</taxon>
        <taxon>Crenichthys</taxon>
    </lineage>
</organism>
<keyword evidence="13" id="KW-1185">Reference proteome</keyword>
<keyword evidence="7 10" id="KW-0413">Isomerase</keyword>
<proteinExistence type="inferred from homology"/>
<evidence type="ECO:0000256" key="8">
    <source>
        <dbReference type="ARBA" id="ARBA00037532"/>
    </source>
</evidence>
<evidence type="ECO:0000259" key="11">
    <source>
        <dbReference type="PROSITE" id="PS50072"/>
    </source>
</evidence>
<dbReference type="Gene3D" id="2.40.100.10">
    <property type="entry name" value="Cyclophilin-like"/>
    <property type="match status" value="2"/>
</dbReference>
<dbReference type="Pfam" id="PF00160">
    <property type="entry name" value="Pro_isomerase"/>
    <property type="match status" value="1"/>
</dbReference>
<dbReference type="GO" id="GO:0003755">
    <property type="term" value="F:peptidyl-prolyl cis-trans isomerase activity"/>
    <property type="evidence" value="ECO:0007669"/>
    <property type="project" value="UniProtKB-UniRule"/>
</dbReference>
<dbReference type="GO" id="GO:0006457">
    <property type="term" value="P:protein folding"/>
    <property type="evidence" value="ECO:0007669"/>
    <property type="project" value="InterPro"/>
</dbReference>
<keyword evidence="5" id="KW-0256">Endoplasmic reticulum</keyword>
<sequence length="129" mass="14284">MIFLGFPNGSLADEKKKCPKVTAKIYFDIRIEDEDVRGVVIGVFGKTVSKTVDNFVALETREKGFGYKGSKFHRVIKQFMIQGGDFTRENGTGGKPICGDRFPVQPPRLDGKHVVFGKVLEGMDGVTKI</sequence>
<evidence type="ECO:0000256" key="3">
    <source>
        <dbReference type="ARBA" id="ARBA00004319"/>
    </source>
</evidence>
<evidence type="ECO:0000256" key="1">
    <source>
        <dbReference type="ARBA" id="ARBA00000971"/>
    </source>
</evidence>
<comment type="similarity">
    <text evidence="9">Belongs to the cyclophilin-type PPIase family. PPIase B subfamily.</text>
</comment>
<dbReference type="PANTHER" id="PTHR11071">
    <property type="entry name" value="PEPTIDYL-PROLYL CIS-TRANS ISOMERASE"/>
    <property type="match status" value="1"/>
</dbReference>
<evidence type="ECO:0000313" key="12">
    <source>
        <dbReference type="EMBL" id="KAK5618874.1"/>
    </source>
</evidence>
<comment type="function">
    <text evidence="10">PPIases accelerate the folding of proteins. It catalyzes the cis-trans isomerization of proline imidic peptide bonds in oligopeptides.</text>
</comment>
<comment type="catalytic activity">
    <reaction evidence="1 10">
        <text>[protein]-peptidylproline (omega=180) = [protein]-peptidylproline (omega=0)</text>
        <dbReference type="Rhea" id="RHEA:16237"/>
        <dbReference type="Rhea" id="RHEA-COMP:10747"/>
        <dbReference type="Rhea" id="RHEA-COMP:10748"/>
        <dbReference type="ChEBI" id="CHEBI:83833"/>
        <dbReference type="ChEBI" id="CHEBI:83834"/>
        <dbReference type="EC" id="5.2.1.8"/>
    </reaction>
</comment>